<dbReference type="STRING" id="1514971.AUR64_14420"/>
<dbReference type="PANTHER" id="PTHR46401:SF2">
    <property type="entry name" value="GLYCOSYLTRANSFERASE WBBK-RELATED"/>
    <property type="match status" value="1"/>
</dbReference>
<dbReference type="AlphaFoldDB" id="A0A0W1R805"/>
<evidence type="ECO:0000259" key="2">
    <source>
        <dbReference type="Pfam" id="PF00534"/>
    </source>
</evidence>
<dbReference type="GO" id="GO:0016757">
    <property type="term" value="F:glycosyltransferase activity"/>
    <property type="evidence" value="ECO:0007669"/>
    <property type="project" value="InterPro"/>
</dbReference>
<organism evidence="3 4">
    <name type="scientific">Haloprofundus marisrubri</name>
    <dbReference type="NCBI Taxonomy" id="1514971"/>
    <lineage>
        <taxon>Archaea</taxon>
        <taxon>Methanobacteriati</taxon>
        <taxon>Methanobacteriota</taxon>
        <taxon>Stenosarchaea group</taxon>
        <taxon>Halobacteria</taxon>
        <taxon>Halobacteriales</taxon>
        <taxon>Haloferacaceae</taxon>
        <taxon>Haloprofundus</taxon>
    </lineage>
</organism>
<dbReference type="EMBL" id="LOPU01000029">
    <property type="protein sequence ID" value="KTG08997.1"/>
    <property type="molecule type" value="Genomic_DNA"/>
</dbReference>
<name>A0A0W1R805_9EURY</name>
<gene>
    <name evidence="3" type="ORF">AUR64_14420</name>
</gene>
<keyword evidence="1" id="KW-0808">Transferase</keyword>
<evidence type="ECO:0000313" key="3">
    <source>
        <dbReference type="EMBL" id="KTG08997.1"/>
    </source>
</evidence>
<evidence type="ECO:0000256" key="1">
    <source>
        <dbReference type="ARBA" id="ARBA00022679"/>
    </source>
</evidence>
<dbReference type="Pfam" id="PF00534">
    <property type="entry name" value="Glycos_transf_1"/>
    <property type="match status" value="1"/>
</dbReference>
<keyword evidence="4" id="KW-1185">Reference proteome</keyword>
<dbReference type="Gene3D" id="3.40.50.2000">
    <property type="entry name" value="Glycogen Phosphorylase B"/>
    <property type="match status" value="2"/>
</dbReference>
<sequence>MEIDLGFIPVDRPGHGGTGSVQTSTLLIEEMSKHFNLTVYILSNDSVDYQKLPAVNKVEYVILDDLGTMPHPLHNKIKSLSTLKTQLSEHDLVHSYCSEYIYPLNDVDTPTIVTLNSYRPVCPKEDLRFLNNSKCSGPQVLKCTGCVLRSSIKRNQGFREEIKSNYTSLYQSKLTKDSMEGKDNISVYHCLSPHLKSDYDSLGFSSDKMKVIPHFYDKSFYNDPSDDETKVDVESPTVLTVGRLEEKKGVQDLIRALPQIVENGYTPTVRIIGSGSYENKLRKLADALGVDEYIVWKGFVDYERLPKWYSESDLFVYPGLWDEPFGRVFLEAMASQTPVLSSEVGSVEYILGNAGLTYEPGSSSQLATRFDEILSHYDKYKNEIPSQLRKFDKKAIVKQFRNLYMDVSK</sequence>
<feature type="domain" description="Glycosyl transferase family 1" evidence="2">
    <location>
        <begin position="228"/>
        <end position="382"/>
    </location>
</feature>
<reference evidence="3 4" key="1">
    <citation type="submission" date="2015-12" db="EMBL/GenBank/DDBJ databases">
        <title>Haloprofundus marisrubri gen. nov., sp. nov., an extremely halophilic archaeon isolated from the Discovery deep brine-seawater interface in the Red Sea.</title>
        <authorList>
            <person name="Zhang G."/>
            <person name="Stingl U."/>
            <person name="Rashid M."/>
        </authorList>
    </citation>
    <scope>NUCLEOTIDE SEQUENCE [LARGE SCALE GENOMIC DNA]</scope>
    <source>
        <strain evidence="3 4">SB9</strain>
    </source>
</reference>
<proteinExistence type="predicted"/>
<dbReference type="SUPFAM" id="SSF53756">
    <property type="entry name" value="UDP-Glycosyltransferase/glycogen phosphorylase"/>
    <property type="match status" value="1"/>
</dbReference>
<dbReference type="InterPro" id="IPR001296">
    <property type="entry name" value="Glyco_trans_1"/>
</dbReference>
<dbReference type="CDD" id="cd03801">
    <property type="entry name" value="GT4_PimA-like"/>
    <property type="match status" value="1"/>
</dbReference>
<dbReference type="Proteomes" id="UP000054387">
    <property type="component" value="Unassembled WGS sequence"/>
</dbReference>
<comment type="caution">
    <text evidence="3">The sequence shown here is derived from an EMBL/GenBank/DDBJ whole genome shotgun (WGS) entry which is preliminary data.</text>
</comment>
<dbReference type="PANTHER" id="PTHR46401">
    <property type="entry name" value="GLYCOSYLTRANSFERASE WBBK-RELATED"/>
    <property type="match status" value="1"/>
</dbReference>
<accession>A0A0W1R805</accession>
<protein>
    <recommendedName>
        <fullName evidence="2">Glycosyl transferase family 1 domain-containing protein</fullName>
    </recommendedName>
</protein>
<evidence type="ECO:0000313" key="4">
    <source>
        <dbReference type="Proteomes" id="UP000054387"/>
    </source>
</evidence>